<keyword evidence="2" id="KW-1185">Reference proteome</keyword>
<gene>
    <name evidence="1" type="ORF">Tco_1041545</name>
</gene>
<protein>
    <submittedName>
        <fullName evidence="1">Uncharacterized protein</fullName>
    </submittedName>
</protein>
<organism evidence="1 2">
    <name type="scientific">Tanacetum coccineum</name>
    <dbReference type="NCBI Taxonomy" id="301880"/>
    <lineage>
        <taxon>Eukaryota</taxon>
        <taxon>Viridiplantae</taxon>
        <taxon>Streptophyta</taxon>
        <taxon>Embryophyta</taxon>
        <taxon>Tracheophyta</taxon>
        <taxon>Spermatophyta</taxon>
        <taxon>Magnoliopsida</taxon>
        <taxon>eudicotyledons</taxon>
        <taxon>Gunneridae</taxon>
        <taxon>Pentapetalae</taxon>
        <taxon>asterids</taxon>
        <taxon>campanulids</taxon>
        <taxon>Asterales</taxon>
        <taxon>Asteraceae</taxon>
        <taxon>Asteroideae</taxon>
        <taxon>Anthemideae</taxon>
        <taxon>Anthemidinae</taxon>
        <taxon>Tanacetum</taxon>
    </lineage>
</organism>
<reference evidence="1" key="1">
    <citation type="journal article" date="2022" name="Int. J. Mol. Sci.">
        <title>Draft Genome of Tanacetum Coccineum: Genomic Comparison of Closely Related Tanacetum-Family Plants.</title>
        <authorList>
            <person name="Yamashiro T."/>
            <person name="Shiraishi A."/>
            <person name="Nakayama K."/>
            <person name="Satake H."/>
        </authorList>
    </citation>
    <scope>NUCLEOTIDE SEQUENCE</scope>
</reference>
<sequence length="178" mass="20156">MSFLVVLEESVRVFLVDELVGRGPRLLVMSDEKESVQDTMGIVRTGGCGKWNSQKELSSILDWTVAGWCHIHLVVLVGKNKVPRSQFIQYRIAIDSILYCLDNGGSMECLRLRLKTLINARNMSKWIEVQVLEWAFVKDNQIYWNVDSRDGRGVYVKEILGGAVLGLEADVDDRAVRV</sequence>
<dbReference type="Proteomes" id="UP001151760">
    <property type="component" value="Unassembled WGS sequence"/>
</dbReference>
<dbReference type="EMBL" id="BQNB010018474">
    <property type="protein sequence ID" value="GJT74820.1"/>
    <property type="molecule type" value="Genomic_DNA"/>
</dbReference>
<accession>A0ABQ5GHX1</accession>
<name>A0ABQ5GHX1_9ASTR</name>
<reference evidence="1" key="2">
    <citation type="submission" date="2022-01" db="EMBL/GenBank/DDBJ databases">
        <authorList>
            <person name="Yamashiro T."/>
            <person name="Shiraishi A."/>
            <person name="Satake H."/>
            <person name="Nakayama K."/>
        </authorList>
    </citation>
    <scope>NUCLEOTIDE SEQUENCE</scope>
</reference>
<evidence type="ECO:0000313" key="2">
    <source>
        <dbReference type="Proteomes" id="UP001151760"/>
    </source>
</evidence>
<comment type="caution">
    <text evidence="1">The sequence shown here is derived from an EMBL/GenBank/DDBJ whole genome shotgun (WGS) entry which is preliminary data.</text>
</comment>
<proteinExistence type="predicted"/>
<evidence type="ECO:0000313" key="1">
    <source>
        <dbReference type="EMBL" id="GJT74820.1"/>
    </source>
</evidence>